<protein>
    <submittedName>
        <fullName evidence="3">Uncharacterized protein</fullName>
    </submittedName>
</protein>
<keyword evidence="2" id="KW-0812">Transmembrane</keyword>
<proteinExistence type="predicted"/>
<dbReference type="Proteomes" id="UP001161389">
    <property type="component" value="Unassembled WGS sequence"/>
</dbReference>
<accession>A0AA37W849</accession>
<feature type="transmembrane region" description="Helical" evidence="2">
    <location>
        <begin position="49"/>
        <end position="68"/>
    </location>
</feature>
<sequence>MKPKHLPLSEEYLNDYWKLRDSYMNDLKSDRELTRENRKRIAIYVLRKLLWSFGFFPIFLAVWIPLLLSHFNLVVFSQQLIELFTSFLAQSPNLQAATSESIFIAWASIGCMFMVFDLVLTPYRSPYEEQADAYMKARYMMISEMVDSKNTATGAVHTSDQEVADHDLRPVYECEDDVDEEMITSSHISIGEPKENRTQKTSKSDVLISPETLGQNAH</sequence>
<feature type="transmembrane region" description="Helical" evidence="2">
    <location>
        <begin position="102"/>
        <end position="120"/>
    </location>
</feature>
<gene>
    <name evidence="3" type="ORF">GCM10007876_23080</name>
</gene>
<comment type="caution">
    <text evidence="3">The sequence shown here is derived from an EMBL/GenBank/DDBJ whole genome shotgun (WGS) entry which is preliminary data.</text>
</comment>
<reference evidence="3" key="2">
    <citation type="submission" date="2023-01" db="EMBL/GenBank/DDBJ databases">
        <title>Draft genome sequence of Litoribrevibacter albus strain NBRC 110071.</title>
        <authorList>
            <person name="Sun Q."/>
            <person name="Mori K."/>
        </authorList>
    </citation>
    <scope>NUCLEOTIDE SEQUENCE</scope>
    <source>
        <strain evidence="3">NBRC 110071</strain>
    </source>
</reference>
<feature type="region of interest" description="Disordered" evidence="1">
    <location>
        <begin position="184"/>
        <end position="218"/>
    </location>
</feature>
<dbReference type="AlphaFoldDB" id="A0AA37W849"/>
<evidence type="ECO:0000313" key="3">
    <source>
        <dbReference type="EMBL" id="GLQ31829.1"/>
    </source>
</evidence>
<keyword evidence="4" id="KW-1185">Reference proteome</keyword>
<dbReference type="RefSeq" id="WP_284381568.1">
    <property type="nucleotide sequence ID" value="NZ_BSNM01000014.1"/>
</dbReference>
<keyword evidence="2" id="KW-1133">Transmembrane helix</keyword>
<evidence type="ECO:0000256" key="1">
    <source>
        <dbReference type="SAM" id="MobiDB-lite"/>
    </source>
</evidence>
<name>A0AA37W849_9GAMM</name>
<reference evidence="3" key="1">
    <citation type="journal article" date="2014" name="Int. J. Syst. Evol. Microbiol.">
        <title>Complete genome sequence of Corynebacterium casei LMG S-19264T (=DSM 44701T), isolated from a smear-ripened cheese.</title>
        <authorList>
            <consortium name="US DOE Joint Genome Institute (JGI-PGF)"/>
            <person name="Walter F."/>
            <person name="Albersmeier A."/>
            <person name="Kalinowski J."/>
            <person name="Ruckert C."/>
        </authorList>
    </citation>
    <scope>NUCLEOTIDE SEQUENCE</scope>
    <source>
        <strain evidence="3">NBRC 110071</strain>
    </source>
</reference>
<organism evidence="3 4">
    <name type="scientific">Litoribrevibacter albus</name>
    <dbReference type="NCBI Taxonomy" id="1473156"/>
    <lineage>
        <taxon>Bacteria</taxon>
        <taxon>Pseudomonadati</taxon>
        <taxon>Pseudomonadota</taxon>
        <taxon>Gammaproteobacteria</taxon>
        <taxon>Oceanospirillales</taxon>
        <taxon>Oceanospirillaceae</taxon>
        <taxon>Litoribrevibacter</taxon>
    </lineage>
</organism>
<keyword evidence="2" id="KW-0472">Membrane</keyword>
<evidence type="ECO:0000256" key="2">
    <source>
        <dbReference type="SAM" id="Phobius"/>
    </source>
</evidence>
<dbReference type="EMBL" id="BSNM01000014">
    <property type="protein sequence ID" value="GLQ31829.1"/>
    <property type="molecule type" value="Genomic_DNA"/>
</dbReference>
<evidence type="ECO:0000313" key="4">
    <source>
        <dbReference type="Proteomes" id="UP001161389"/>
    </source>
</evidence>